<accession>A0A5C5U1P5</accession>
<dbReference type="RefSeq" id="WP_146388548.1">
    <property type="nucleotide sequence ID" value="NZ_VOHK01000005.1"/>
</dbReference>
<organism evidence="1 2">
    <name type="scientific">Luteimonas marina</name>
    <dbReference type="NCBI Taxonomy" id="488485"/>
    <lineage>
        <taxon>Bacteria</taxon>
        <taxon>Pseudomonadati</taxon>
        <taxon>Pseudomonadota</taxon>
        <taxon>Gammaproteobacteria</taxon>
        <taxon>Lysobacterales</taxon>
        <taxon>Lysobacteraceae</taxon>
        <taxon>Luteimonas</taxon>
    </lineage>
</organism>
<reference evidence="1 2" key="1">
    <citation type="journal article" date="2008" name="Int. J. Syst. Evol. Microbiol.">
        <title>Luteimonas marina sp. nov., isolated from seawater.</title>
        <authorList>
            <person name="Baik K.S."/>
            <person name="Park S.C."/>
            <person name="Kim M.S."/>
            <person name="Kim E.M."/>
            <person name="Park C."/>
            <person name="Chun J."/>
            <person name="Seong C.N."/>
        </authorList>
    </citation>
    <scope>NUCLEOTIDE SEQUENCE [LARGE SCALE GENOMIC DNA]</scope>
    <source>
        <strain evidence="1 2">FR1330</strain>
    </source>
</reference>
<evidence type="ECO:0000313" key="1">
    <source>
        <dbReference type="EMBL" id="TWT19432.1"/>
    </source>
</evidence>
<evidence type="ECO:0000313" key="2">
    <source>
        <dbReference type="Proteomes" id="UP000319980"/>
    </source>
</evidence>
<sequence>MKIMDGQTDVSSLADLGSVAVRLLCSGDFTALATQFGYALAYDRDPAVAIREELALSLSDLGASTLGPPPDQLPSVSYFEPNDTRLFALVEQYIPTDRTGHVLLELIVSSQGADKHVVLEQISAAA</sequence>
<keyword evidence="2" id="KW-1185">Reference proteome</keyword>
<protein>
    <submittedName>
        <fullName evidence="1">Uncharacterized protein</fullName>
    </submittedName>
</protein>
<gene>
    <name evidence="1" type="ORF">FQY83_13890</name>
</gene>
<dbReference type="AlphaFoldDB" id="A0A5C5U1P5"/>
<dbReference type="EMBL" id="VOHK01000005">
    <property type="protein sequence ID" value="TWT19432.1"/>
    <property type="molecule type" value="Genomic_DNA"/>
</dbReference>
<dbReference type="OrthoDB" id="5956070at2"/>
<proteinExistence type="predicted"/>
<comment type="caution">
    <text evidence="1">The sequence shown here is derived from an EMBL/GenBank/DDBJ whole genome shotgun (WGS) entry which is preliminary data.</text>
</comment>
<name>A0A5C5U1P5_9GAMM</name>
<dbReference type="Proteomes" id="UP000319980">
    <property type="component" value="Unassembled WGS sequence"/>
</dbReference>